<keyword evidence="3" id="KW-1185">Reference proteome</keyword>
<evidence type="ECO:0008006" key="4">
    <source>
        <dbReference type="Google" id="ProtNLM"/>
    </source>
</evidence>
<dbReference type="Proteomes" id="UP000019471">
    <property type="component" value="Unassembled WGS sequence"/>
</dbReference>
<dbReference type="HOGENOM" id="CLU_1224645_0_0_1"/>
<dbReference type="eggNOG" id="KOG0158">
    <property type="taxonomic scope" value="Eukaryota"/>
</dbReference>
<sequence>MKGKLLAMYDNSMGNFNSLAGLPSAIKDHDWTIHSVFLLAGAVLFIWYTVSTVRAYWRLREFQGPPLAAFTNLWYAKAVTTYKLHLILGDVCTEYGSLARIGPNTLLTCDVELIRRINAARSTYHRGDWYRAFKFDAERENLLSEPDEVKHVEMRKKVAAGYAGKDNPTLERDMDDILWQLITLIKDRYISNGSSLKKFDLAAAAQYFTGHYYLFSFGPTTRLAQK</sequence>
<comment type="caution">
    <text evidence="2">The sequence shown here is derived from an EMBL/GenBank/DDBJ whole genome shotgun (WGS) entry which is preliminary data.</text>
</comment>
<dbReference type="InterPro" id="IPR036396">
    <property type="entry name" value="Cyt_P450_sf"/>
</dbReference>
<dbReference type="GO" id="GO:0004497">
    <property type="term" value="F:monooxygenase activity"/>
    <property type="evidence" value="ECO:0007669"/>
    <property type="project" value="InterPro"/>
</dbReference>
<evidence type="ECO:0000256" key="1">
    <source>
        <dbReference type="SAM" id="Phobius"/>
    </source>
</evidence>
<keyword evidence="1" id="KW-0472">Membrane</keyword>
<keyword evidence="1" id="KW-0812">Transmembrane</keyword>
<feature type="transmembrane region" description="Helical" evidence="1">
    <location>
        <begin position="31"/>
        <end position="50"/>
    </location>
</feature>
<dbReference type="GO" id="GO:0020037">
    <property type="term" value="F:heme binding"/>
    <property type="evidence" value="ECO:0007669"/>
    <property type="project" value="InterPro"/>
</dbReference>
<dbReference type="GO" id="GO:0016705">
    <property type="term" value="F:oxidoreductase activity, acting on paired donors, with incorporation or reduction of molecular oxygen"/>
    <property type="evidence" value="ECO:0007669"/>
    <property type="project" value="InterPro"/>
</dbReference>
<keyword evidence="1" id="KW-1133">Transmembrane helix</keyword>
<dbReference type="RefSeq" id="XP_007740571.1">
    <property type="nucleotide sequence ID" value="XM_007742381.1"/>
</dbReference>
<dbReference type="Gene3D" id="1.10.630.10">
    <property type="entry name" value="Cytochrome P450"/>
    <property type="match status" value="1"/>
</dbReference>
<evidence type="ECO:0000313" key="2">
    <source>
        <dbReference type="EMBL" id="EXJ75069.1"/>
    </source>
</evidence>
<gene>
    <name evidence="2" type="ORF">A1O5_01765</name>
</gene>
<name>W9XXS0_9EURO</name>
<dbReference type="GeneID" id="19186498"/>
<protein>
    <recommendedName>
        <fullName evidence="4">Cytochrome P450 oxidoreductase</fullName>
    </recommendedName>
</protein>
<evidence type="ECO:0000313" key="3">
    <source>
        <dbReference type="Proteomes" id="UP000019471"/>
    </source>
</evidence>
<dbReference type="AlphaFoldDB" id="W9XXS0"/>
<dbReference type="STRING" id="1182543.W9XXS0"/>
<reference evidence="2 3" key="1">
    <citation type="submission" date="2013-03" db="EMBL/GenBank/DDBJ databases">
        <title>The Genome Sequence of Cladophialophora psammophila CBS 110553.</title>
        <authorList>
            <consortium name="The Broad Institute Genomics Platform"/>
            <person name="Cuomo C."/>
            <person name="de Hoog S."/>
            <person name="Gorbushina A."/>
            <person name="Walker B."/>
            <person name="Young S.K."/>
            <person name="Zeng Q."/>
            <person name="Gargeya S."/>
            <person name="Fitzgerald M."/>
            <person name="Haas B."/>
            <person name="Abouelleil A."/>
            <person name="Allen A.W."/>
            <person name="Alvarado L."/>
            <person name="Arachchi H.M."/>
            <person name="Berlin A.M."/>
            <person name="Chapman S.B."/>
            <person name="Gainer-Dewar J."/>
            <person name="Goldberg J."/>
            <person name="Griggs A."/>
            <person name="Gujja S."/>
            <person name="Hansen M."/>
            <person name="Howarth C."/>
            <person name="Imamovic A."/>
            <person name="Ireland A."/>
            <person name="Larimer J."/>
            <person name="McCowan C."/>
            <person name="Murphy C."/>
            <person name="Pearson M."/>
            <person name="Poon T.W."/>
            <person name="Priest M."/>
            <person name="Roberts A."/>
            <person name="Saif S."/>
            <person name="Shea T."/>
            <person name="Sisk P."/>
            <person name="Sykes S."/>
            <person name="Wortman J."/>
            <person name="Nusbaum C."/>
            <person name="Birren B."/>
        </authorList>
    </citation>
    <scope>NUCLEOTIDE SEQUENCE [LARGE SCALE GENOMIC DNA]</scope>
    <source>
        <strain evidence="2 3">CBS 110553</strain>
    </source>
</reference>
<accession>W9XXS0</accession>
<organism evidence="2 3">
    <name type="scientific">Cladophialophora psammophila CBS 110553</name>
    <dbReference type="NCBI Taxonomy" id="1182543"/>
    <lineage>
        <taxon>Eukaryota</taxon>
        <taxon>Fungi</taxon>
        <taxon>Dikarya</taxon>
        <taxon>Ascomycota</taxon>
        <taxon>Pezizomycotina</taxon>
        <taxon>Eurotiomycetes</taxon>
        <taxon>Chaetothyriomycetidae</taxon>
        <taxon>Chaetothyriales</taxon>
        <taxon>Herpotrichiellaceae</taxon>
        <taxon>Cladophialophora</taxon>
    </lineage>
</organism>
<dbReference type="GO" id="GO:0005506">
    <property type="term" value="F:iron ion binding"/>
    <property type="evidence" value="ECO:0007669"/>
    <property type="project" value="InterPro"/>
</dbReference>
<dbReference type="SUPFAM" id="SSF48264">
    <property type="entry name" value="Cytochrome P450"/>
    <property type="match status" value="1"/>
</dbReference>
<dbReference type="OrthoDB" id="3934656at2759"/>
<dbReference type="EMBL" id="AMGX01000002">
    <property type="protein sequence ID" value="EXJ75069.1"/>
    <property type="molecule type" value="Genomic_DNA"/>
</dbReference>
<proteinExistence type="predicted"/>